<dbReference type="PANTHER" id="PTHR11012:SF58">
    <property type="entry name" value="CHK KINASE-LIKE DOMAIN-CONTAINING PROTEIN"/>
    <property type="match status" value="1"/>
</dbReference>
<dbReference type="OrthoDB" id="191037at2759"/>
<dbReference type="EMBL" id="CAJVCH010570318">
    <property type="protein sequence ID" value="CAG7834656.1"/>
    <property type="molecule type" value="Genomic_DNA"/>
</dbReference>
<dbReference type="AlphaFoldDB" id="A0A8J2LNS4"/>
<name>A0A8J2LNS4_9HEXA</name>
<evidence type="ECO:0000313" key="3">
    <source>
        <dbReference type="Proteomes" id="UP000708208"/>
    </source>
</evidence>
<dbReference type="InterPro" id="IPR004119">
    <property type="entry name" value="EcKL"/>
</dbReference>
<dbReference type="Proteomes" id="UP000708208">
    <property type="component" value="Unassembled WGS sequence"/>
</dbReference>
<proteinExistence type="predicted"/>
<sequence>MEKLNCNDKEPTHKMSDSEKETEMKSRDGDGMDSKELPLVKGDNPENRRIYAWIEEIVGSQFLQEIIYDGENNAGNRKRKFSLLEFELGKDEPSEDDLLRCSLGEGMVIPLKVVYLLDGVRTSNQLLMRLPTYFYDFAEDVNDETFLSPITVHTHETYFYSTVLPDIKNFLQSEGVDLKLAIPECFYVKHCPKYEMRKTPALVENLMSAKSLLLLLDPKGEGFNELESVEDVDLQEGLAAMTEMAKLHAVTWSMQEKRGRELNDIWEDLLSVVDQEAINDHVVEGSFELLSLGLGRNKAEGESPEDRNLYEKLLQMKPKIEEILKKTLYASGPNIPNSLLHMMIGGPNLFFRKKYNSSHGSERDLSDDLTETTECCIASWSLATIGNPILDVALFTCVSLITKVRSQYTGLFLKHYWQNFESVAQLLQVTPKFDFQYVLREFEKFQIWCYLFMIAACKQDDMKLEEIRDIVENILDILSNLEVQESGSVATLFN</sequence>
<protein>
    <recommendedName>
        <fullName evidence="4">CHK kinase-like domain-containing protein</fullName>
    </recommendedName>
</protein>
<dbReference type="PANTHER" id="PTHR11012">
    <property type="entry name" value="PROTEIN KINASE-LIKE DOMAIN-CONTAINING"/>
    <property type="match status" value="1"/>
</dbReference>
<evidence type="ECO:0000313" key="2">
    <source>
        <dbReference type="EMBL" id="CAG7834656.1"/>
    </source>
</evidence>
<gene>
    <name evidence="2" type="ORF">AFUS01_LOCUS44137</name>
</gene>
<accession>A0A8J2LNS4</accession>
<dbReference type="Pfam" id="PF02958">
    <property type="entry name" value="EcKL"/>
    <property type="match status" value="1"/>
</dbReference>
<organism evidence="2 3">
    <name type="scientific">Allacma fusca</name>
    <dbReference type="NCBI Taxonomy" id="39272"/>
    <lineage>
        <taxon>Eukaryota</taxon>
        <taxon>Metazoa</taxon>
        <taxon>Ecdysozoa</taxon>
        <taxon>Arthropoda</taxon>
        <taxon>Hexapoda</taxon>
        <taxon>Collembola</taxon>
        <taxon>Symphypleona</taxon>
        <taxon>Sminthuridae</taxon>
        <taxon>Allacma</taxon>
    </lineage>
</organism>
<evidence type="ECO:0008006" key="4">
    <source>
        <dbReference type="Google" id="ProtNLM"/>
    </source>
</evidence>
<reference evidence="2" key="1">
    <citation type="submission" date="2021-06" db="EMBL/GenBank/DDBJ databases">
        <authorList>
            <person name="Hodson N. C."/>
            <person name="Mongue J. A."/>
            <person name="Jaron S. K."/>
        </authorList>
    </citation>
    <scope>NUCLEOTIDE SEQUENCE</scope>
</reference>
<feature type="region of interest" description="Disordered" evidence="1">
    <location>
        <begin position="1"/>
        <end position="40"/>
    </location>
</feature>
<comment type="caution">
    <text evidence="2">The sequence shown here is derived from an EMBL/GenBank/DDBJ whole genome shotgun (WGS) entry which is preliminary data.</text>
</comment>
<evidence type="ECO:0000256" key="1">
    <source>
        <dbReference type="SAM" id="MobiDB-lite"/>
    </source>
</evidence>
<keyword evidence="3" id="KW-1185">Reference proteome</keyword>